<evidence type="ECO:0000313" key="2">
    <source>
        <dbReference type="Proteomes" id="UP001153714"/>
    </source>
</evidence>
<reference evidence="1" key="2">
    <citation type="submission" date="2022-10" db="EMBL/GenBank/DDBJ databases">
        <authorList>
            <consortium name="ENA_rothamsted_submissions"/>
            <consortium name="culmorum"/>
            <person name="King R."/>
        </authorList>
    </citation>
    <scope>NUCLEOTIDE SEQUENCE</scope>
</reference>
<dbReference type="Proteomes" id="UP001153714">
    <property type="component" value="Chromosome 17"/>
</dbReference>
<name>A0A9N9R155_9NEOP</name>
<evidence type="ECO:0000313" key="1">
    <source>
        <dbReference type="EMBL" id="CAG9787427.1"/>
    </source>
</evidence>
<proteinExistence type="predicted"/>
<dbReference type="EMBL" id="OU893348">
    <property type="protein sequence ID" value="CAG9787427.1"/>
    <property type="molecule type" value="Genomic_DNA"/>
</dbReference>
<sequence length="151" mass="16252">MWTTAEEPASCVAQLRHRVPRAAGVTPGHYRLVGDKGCAGYQELLGQSEGFQKASSVNCDNRVCYARTLPASRGQGVAAPQRARSPQLPIVVAALFCVFTSRSVDAVRVVPEQVSAVLVQSRAHIHRRDYCAAALYTLIGELGMRERGGGD</sequence>
<accession>A0A9N9R155</accession>
<reference evidence="1" key="1">
    <citation type="submission" date="2021-12" db="EMBL/GenBank/DDBJ databases">
        <authorList>
            <person name="King R."/>
        </authorList>
    </citation>
    <scope>NUCLEOTIDE SEQUENCE</scope>
</reference>
<dbReference type="AlphaFoldDB" id="A0A9N9R155"/>
<gene>
    <name evidence="1" type="ORF">DIATSA_LOCUS5309</name>
</gene>
<keyword evidence="2" id="KW-1185">Reference proteome</keyword>
<organism evidence="1 2">
    <name type="scientific">Diatraea saccharalis</name>
    <name type="common">sugarcane borer</name>
    <dbReference type="NCBI Taxonomy" id="40085"/>
    <lineage>
        <taxon>Eukaryota</taxon>
        <taxon>Metazoa</taxon>
        <taxon>Ecdysozoa</taxon>
        <taxon>Arthropoda</taxon>
        <taxon>Hexapoda</taxon>
        <taxon>Insecta</taxon>
        <taxon>Pterygota</taxon>
        <taxon>Neoptera</taxon>
        <taxon>Endopterygota</taxon>
        <taxon>Lepidoptera</taxon>
        <taxon>Glossata</taxon>
        <taxon>Ditrysia</taxon>
        <taxon>Pyraloidea</taxon>
        <taxon>Crambidae</taxon>
        <taxon>Crambinae</taxon>
        <taxon>Diatraea</taxon>
    </lineage>
</organism>
<protein>
    <submittedName>
        <fullName evidence="1">Uncharacterized protein</fullName>
    </submittedName>
</protein>